<gene>
    <name evidence="2" type="ORF">Acr_10g0009220</name>
</gene>
<feature type="chain" id="PRO_5029843487" description="Secreted protein" evidence="1">
    <location>
        <begin position="18"/>
        <end position="78"/>
    </location>
</feature>
<protein>
    <recommendedName>
        <fullName evidence="4">Secreted protein</fullName>
    </recommendedName>
</protein>
<evidence type="ECO:0000313" key="3">
    <source>
        <dbReference type="Proteomes" id="UP000585474"/>
    </source>
</evidence>
<dbReference type="Proteomes" id="UP000585474">
    <property type="component" value="Unassembled WGS sequence"/>
</dbReference>
<comment type="caution">
    <text evidence="2">The sequence shown here is derived from an EMBL/GenBank/DDBJ whole genome shotgun (WGS) entry which is preliminary data.</text>
</comment>
<keyword evidence="1" id="KW-0732">Signal</keyword>
<name>A0A7J0FCC5_9ERIC</name>
<organism evidence="2 3">
    <name type="scientific">Actinidia rufa</name>
    <dbReference type="NCBI Taxonomy" id="165716"/>
    <lineage>
        <taxon>Eukaryota</taxon>
        <taxon>Viridiplantae</taxon>
        <taxon>Streptophyta</taxon>
        <taxon>Embryophyta</taxon>
        <taxon>Tracheophyta</taxon>
        <taxon>Spermatophyta</taxon>
        <taxon>Magnoliopsida</taxon>
        <taxon>eudicotyledons</taxon>
        <taxon>Gunneridae</taxon>
        <taxon>Pentapetalae</taxon>
        <taxon>asterids</taxon>
        <taxon>Ericales</taxon>
        <taxon>Actinidiaceae</taxon>
        <taxon>Actinidia</taxon>
    </lineage>
</organism>
<dbReference type="EMBL" id="BJWL01000010">
    <property type="protein sequence ID" value="GFY95537.1"/>
    <property type="molecule type" value="Genomic_DNA"/>
</dbReference>
<evidence type="ECO:0008006" key="4">
    <source>
        <dbReference type="Google" id="ProtNLM"/>
    </source>
</evidence>
<sequence>MLGICILLVLNVNIVVPQQHHQWHGSHNHMGPFYPSSSTRLKTCTLMLRSLPRPGVGLGIPRVGASVRGITRDLWIVG</sequence>
<reference evidence="2 3" key="1">
    <citation type="submission" date="2019-07" db="EMBL/GenBank/DDBJ databases">
        <title>De Novo Assembly of kiwifruit Actinidia rufa.</title>
        <authorList>
            <person name="Sugita-Konishi S."/>
            <person name="Sato K."/>
            <person name="Mori E."/>
            <person name="Abe Y."/>
            <person name="Kisaki G."/>
            <person name="Hamano K."/>
            <person name="Suezawa K."/>
            <person name="Otani M."/>
            <person name="Fukuda T."/>
            <person name="Manabe T."/>
            <person name="Gomi K."/>
            <person name="Tabuchi M."/>
            <person name="Akimitsu K."/>
            <person name="Kataoka I."/>
        </authorList>
    </citation>
    <scope>NUCLEOTIDE SEQUENCE [LARGE SCALE GENOMIC DNA]</scope>
    <source>
        <strain evidence="3">cv. Fuchu</strain>
    </source>
</reference>
<keyword evidence="3" id="KW-1185">Reference proteome</keyword>
<feature type="signal peptide" evidence="1">
    <location>
        <begin position="1"/>
        <end position="17"/>
    </location>
</feature>
<evidence type="ECO:0000256" key="1">
    <source>
        <dbReference type="SAM" id="SignalP"/>
    </source>
</evidence>
<accession>A0A7J0FCC5</accession>
<dbReference type="AlphaFoldDB" id="A0A7J0FCC5"/>
<evidence type="ECO:0000313" key="2">
    <source>
        <dbReference type="EMBL" id="GFY95537.1"/>
    </source>
</evidence>
<proteinExistence type="predicted"/>